<feature type="compositionally biased region" description="Polar residues" evidence="1">
    <location>
        <begin position="329"/>
        <end position="351"/>
    </location>
</feature>
<gene>
    <name evidence="3" type="primary">hxlR2</name>
    <name evidence="3" type="ORF">AArcS_1696</name>
</gene>
<protein>
    <submittedName>
        <fullName evidence="3">DNA-binding transcriptional regulator, HxlR family</fullName>
    </submittedName>
</protein>
<evidence type="ECO:0000313" key="3">
    <source>
        <dbReference type="EMBL" id="QSG02906.1"/>
    </source>
</evidence>
<dbReference type="AlphaFoldDB" id="A0A897MXM6"/>
<feature type="region of interest" description="Disordered" evidence="1">
    <location>
        <begin position="270"/>
        <end position="355"/>
    </location>
</feature>
<dbReference type="SMART" id="SM00507">
    <property type="entry name" value="HNHc"/>
    <property type="match status" value="1"/>
</dbReference>
<evidence type="ECO:0000256" key="1">
    <source>
        <dbReference type="SAM" id="MobiDB-lite"/>
    </source>
</evidence>
<keyword evidence="4" id="KW-1185">Reference proteome</keyword>
<evidence type="ECO:0000259" key="2">
    <source>
        <dbReference type="SMART" id="SM00507"/>
    </source>
</evidence>
<dbReference type="GO" id="GO:0008270">
    <property type="term" value="F:zinc ion binding"/>
    <property type="evidence" value="ECO:0007669"/>
    <property type="project" value="InterPro"/>
</dbReference>
<dbReference type="Proteomes" id="UP000663586">
    <property type="component" value="Chromosome"/>
</dbReference>
<proteinExistence type="predicted"/>
<dbReference type="CDD" id="cd00085">
    <property type="entry name" value="HNHc"/>
    <property type="match status" value="1"/>
</dbReference>
<reference evidence="3" key="1">
    <citation type="submission" date="2020-11" db="EMBL/GenBank/DDBJ databases">
        <title>Carbohydrate-dependent, anaerobic sulfur respiration: A novel catabolism in halophilic archaea.</title>
        <authorList>
            <person name="Sorokin D.Y."/>
            <person name="Messina E."/>
            <person name="Smedile F."/>
            <person name="La Cono V."/>
            <person name="Hallsworth J.E."/>
            <person name="Yakimov M.M."/>
        </authorList>
    </citation>
    <scope>NUCLEOTIDE SEQUENCE</scope>
    <source>
        <strain evidence="3">AArc-S</strain>
    </source>
</reference>
<accession>A0A897MXM6</accession>
<dbReference type="GO" id="GO:0003677">
    <property type="term" value="F:DNA binding"/>
    <property type="evidence" value="ECO:0007669"/>
    <property type="project" value="UniProtKB-KW"/>
</dbReference>
<dbReference type="InterPro" id="IPR002711">
    <property type="entry name" value="HNH"/>
</dbReference>
<evidence type="ECO:0000313" key="4">
    <source>
        <dbReference type="Proteomes" id="UP000663586"/>
    </source>
</evidence>
<dbReference type="Pfam" id="PF01844">
    <property type="entry name" value="HNH"/>
    <property type="match status" value="1"/>
</dbReference>
<dbReference type="Gene3D" id="1.10.30.50">
    <property type="match status" value="1"/>
</dbReference>
<sequence>MESGALKLLADQQLEDQFMTETESPNDEETSSTNDATEERTDRVAPVECHETVDPETRDAVLDKYESRCQVCGRRGPKEGGLATLHAHHIERDPDELDEHEMDNLTLLCRSCHSWFHRQSTPDDSPVEITEEDQSVLLPQDIEILRYLSEHGPSRTGDIVSGVPSDLAVSSVRERLWVLMGLDNLVETRDRQVVDKDVETGEWGLAEHIENSARGHIPDDPQLLLQRMEDEQVRQALDRECGREKVTDVLGITRRTTFNKVKRANAYDFPLGAFSRGGRPAKDTRSNLDGPQEPPTDESDGQQRLNAVAEGEDDSLARTETWGVAEAESTVQSDDANGQRTDQVASDGTDSNELREHLRQAIDALEDVNERL</sequence>
<organism evidence="3 4">
    <name type="scientific">Natranaeroarchaeum sulfidigenes</name>
    <dbReference type="NCBI Taxonomy" id="2784880"/>
    <lineage>
        <taxon>Archaea</taxon>
        <taxon>Methanobacteriati</taxon>
        <taxon>Methanobacteriota</taxon>
        <taxon>Stenosarchaea group</taxon>
        <taxon>Halobacteria</taxon>
        <taxon>Halobacteriales</taxon>
        <taxon>Natronoarchaeaceae</taxon>
        <taxon>Natranaeroarchaeum</taxon>
    </lineage>
</organism>
<dbReference type="KEGG" id="hara:AArcS_1696"/>
<feature type="region of interest" description="Disordered" evidence="1">
    <location>
        <begin position="1"/>
        <end position="46"/>
    </location>
</feature>
<dbReference type="EMBL" id="CP064786">
    <property type="protein sequence ID" value="QSG02906.1"/>
    <property type="molecule type" value="Genomic_DNA"/>
</dbReference>
<feature type="compositionally biased region" description="Basic and acidic residues" evidence="1">
    <location>
        <begin position="37"/>
        <end position="46"/>
    </location>
</feature>
<keyword evidence="3" id="KW-0238">DNA-binding</keyword>
<dbReference type="InterPro" id="IPR003615">
    <property type="entry name" value="HNH_nuc"/>
</dbReference>
<name>A0A897MXM6_9EURY</name>
<feature type="domain" description="HNH nuclease" evidence="2">
    <location>
        <begin position="56"/>
        <end position="114"/>
    </location>
</feature>
<dbReference type="GO" id="GO:0004519">
    <property type="term" value="F:endonuclease activity"/>
    <property type="evidence" value="ECO:0007669"/>
    <property type="project" value="InterPro"/>
</dbReference>